<keyword evidence="2" id="KW-0472">Membrane</keyword>
<dbReference type="PANTHER" id="PTHR45756">
    <property type="entry name" value="PALMITOYLTRANSFERASE"/>
    <property type="match status" value="1"/>
</dbReference>
<dbReference type="PROSITE" id="PS50026">
    <property type="entry name" value="EGF_3"/>
    <property type="match status" value="1"/>
</dbReference>
<accession>V6LDP3</accession>
<dbReference type="SMART" id="SM00181">
    <property type="entry name" value="EGF"/>
    <property type="match status" value="6"/>
</dbReference>
<keyword evidence="2" id="KW-0812">Transmembrane</keyword>
<feature type="disulfide bond" evidence="1">
    <location>
        <begin position="234"/>
        <end position="243"/>
    </location>
</feature>
<dbReference type="InterPro" id="IPR053215">
    <property type="entry name" value="TKL_Ser/Thr_kinase"/>
</dbReference>
<reference evidence="4 5" key="1">
    <citation type="journal article" date="2014" name="PLoS Genet.">
        <title>The Genome of Spironucleus salmonicida Highlights a Fish Pathogen Adapted to Fluctuating Environments.</title>
        <authorList>
            <person name="Xu F."/>
            <person name="Jerlstrom-Hultqvist J."/>
            <person name="Einarsson E."/>
            <person name="Astvaldsson A."/>
            <person name="Svard S.G."/>
            <person name="Andersson J.O."/>
        </authorList>
    </citation>
    <scope>NUCLEOTIDE SEQUENCE</scope>
    <source>
        <strain evidence="5">ATCC 50377</strain>
    </source>
</reference>
<dbReference type="PANTHER" id="PTHR45756:SF1">
    <property type="entry name" value="PROTEIN KINASE DOMAIN CONTAINING PROTEIN"/>
    <property type="match status" value="1"/>
</dbReference>
<dbReference type="OrthoDB" id="406708at2759"/>
<keyword evidence="1" id="KW-1015">Disulfide bond</keyword>
<dbReference type="SUPFAM" id="SSF57184">
    <property type="entry name" value="Growth factor receptor domain"/>
    <property type="match status" value="2"/>
</dbReference>
<keyword evidence="1" id="KW-0245">EGF-like domain</keyword>
<evidence type="ECO:0000256" key="1">
    <source>
        <dbReference type="PROSITE-ProRule" id="PRU00076"/>
    </source>
</evidence>
<name>V6LDP3_9EUKA</name>
<proteinExistence type="predicted"/>
<keyword evidence="6" id="KW-1185">Reference proteome</keyword>
<gene>
    <name evidence="4" type="ORF">SS50377_17954</name>
    <name evidence="5" type="ORF">SS50377_28084</name>
</gene>
<keyword evidence="2" id="KW-1133">Transmembrane helix</keyword>
<evidence type="ECO:0000313" key="4">
    <source>
        <dbReference type="EMBL" id="EST42635.1"/>
    </source>
</evidence>
<dbReference type="EMBL" id="KI546159">
    <property type="protein sequence ID" value="EST42635.1"/>
    <property type="molecule type" value="Genomic_DNA"/>
</dbReference>
<reference evidence="5" key="2">
    <citation type="submission" date="2020-12" db="EMBL/GenBank/DDBJ databases">
        <title>New Spironucleus salmonicida genome in near-complete chromosomes.</title>
        <authorList>
            <person name="Xu F."/>
            <person name="Kurt Z."/>
            <person name="Jimenez-Gonzalez A."/>
            <person name="Astvaldsson A."/>
            <person name="Andersson J.O."/>
            <person name="Svard S.G."/>
        </authorList>
    </citation>
    <scope>NUCLEOTIDE SEQUENCE</scope>
    <source>
        <strain evidence="5">ATCC 50377</strain>
    </source>
</reference>
<dbReference type="PROSITE" id="PS01186">
    <property type="entry name" value="EGF_2"/>
    <property type="match status" value="1"/>
</dbReference>
<feature type="transmembrane region" description="Helical" evidence="2">
    <location>
        <begin position="340"/>
        <end position="364"/>
    </location>
</feature>
<dbReference type="PROSITE" id="PS00022">
    <property type="entry name" value="EGF_1"/>
    <property type="match status" value="1"/>
</dbReference>
<dbReference type="AlphaFoldDB" id="V6LDP3"/>
<dbReference type="Proteomes" id="UP000018208">
    <property type="component" value="Unassembled WGS sequence"/>
</dbReference>
<feature type="domain" description="EGF-like" evidence="3">
    <location>
        <begin position="202"/>
        <end position="244"/>
    </location>
</feature>
<evidence type="ECO:0000256" key="2">
    <source>
        <dbReference type="SAM" id="Phobius"/>
    </source>
</evidence>
<evidence type="ECO:0000313" key="5">
    <source>
        <dbReference type="EMBL" id="KAH0570109.1"/>
    </source>
</evidence>
<dbReference type="InterPro" id="IPR000742">
    <property type="entry name" value="EGF"/>
</dbReference>
<dbReference type="VEuPathDB" id="GiardiaDB:SS50377_28084"/>
<evidence type="ECO:0000313" key="6">
    <source>
        <dbReference type="Proteomes" id="UP000018208"/>
    </source>
</evidence>
<dbReference type="EMBL" id="AUWU02000008">
    <property type="protein sequence ID" value="KAH0570109.1"/>
    <property type="molecule type" value="Genomic_DNA"/>
</dbReference>
<sequence>MNNCNDPSCLACPTDKDVCEVCNAGYTLDDDRICRFCTDNPKCAGCFLIGTEQSCQFCLTPFTGWKCDTACPHGQKQFNVIACQATSCSEASPCNGIGACKFNSKWDFACPCVELNVDFNCAALPACTVYNCRECRKGDQTTCEICHDGYFQYKKKCVPCSETNCKECGVDLALNFRCTACPVPRKGYKCDTTCALGFKQLNIDECQPITGTEFGPCNLKGSITRAPTGTVCQCIRGYSGVNCENFFTCDVSNCVTCSAVDFCGTCENGYSIRKGYCDRCDQPQQLLTISGKCGACGFVPNCKYCDDGEINKCAVCENGYSNVNGECADINKLGSKDIQAMIIGFFICLLILIIAAITIIFLFWKQKRNIYYKIENYGKEEDISTKDRFQFVNASKIFNKSQENFQPTKGMKKQLSFKFNKPETRDKTTIDLTESVLPDNEE</sequence>
<evidence type="ECO:0000259" key="3">
    <source>
        <dbReference type="PROSITE" id="PS50026"/>
    </source>
</evidence>
<dbReference type="InterPro" id="IPR009030">
    <property type="entry name" value="Growth_fac_rcpt_cys_sf"/>
</dbReference>
<organism evidence="4">
    <name type="scientific">Spironucleus salmonicida</name>
    <dbReference type="NCBI Taxonomy" id="348837"/>
    <lineage>
        <taxon>Eukaryota</taxon>
        <taxon>Metamonada</taxon>
        <taxon>Diplomonadida</taxon>
        <taxon>Hexamitidae</taxon>
        <taxon>Hexamitinae</taxon>
        <taxon>Spironucleus</taxon>
    </lineage>
</organism>
<protein>
    <submittedName>
        <fullName evidence="4">Cysteine-rich membrane protein 2</fullName>
    </submittedName>
</protein>
<comment type="caution">
    <text evidence="1">Lacks conserved residue(s) required for the propagation of feature annotation.</text>
</comment>